<reference evidence="4" key="1">
    <citation type="submission" date="2025-08" db="UniProtKB">
        <authorList>
            <consortium name="Ensembl"/>
        </authorList>
    </citation>
    <scope>IDENTIFICATION</scope>
</reference>
<organism evidence="4 5">
    <name type="scientific">Anas zonorhyncha</name>
    <name type="common">Eastern spot-billed duck</name>
    <dbReference type="NCBI Taxonomy" id="75864"/>
    <lineage>
        <taxon>Eukaryota</taxon>
        <taxon>Metazoa</taxon>
        <taxon>Chordata</taxon>
        <taxon>Craniata</taxon>
        <taxon>Vertebrata</taxon>
        <taxon>Euteleostomi</taxon>
        <taxon>Archelosauria</taxon>
        <taxon>Archosauria</taxon>
        <taxon>Dinosauria</taxon>
        <taxon>Saurischia</taxon>
        <taxon>Theropoda</taxon>
        <taxon>Coelurosauria</taxon>
        <taxon>Aves</taxon>
        <taxon>Neognathae</taxon>
        <taxon>Galloanserae</taxon>
        <taxon>Anseriformes</taxon>
        <taxon>Anatidae</taxon>
        <taxon>Anatinae</taxon>
        <taxon>Anas</taxon>
    </lineage>
</organism>
<dbReference type="GO" id="GO:0005509">
    <property type="term" value="F:calcium ion binding"/>
    <property type="evidence" value="ECO:0007669"/>
    <property type="project" value="InterPro"/>
</dbReference>
<accession>A0A8B9VVP3</accession>
<dbReference type="InterPro" id="IPR002048">
    <property type="entry name" value="EF_hand_dom"/>
</dbReference>
<keyword evidence="5" id="KW-1185">Reference proteome</keyword>
<dbReference type="AlphaFoldDB" id="A0A8B9VVP3"/>
<dbReference type="Proteomes" id="UP000694549">
    <property type="component" value="Unplaced"/>
</dbReference>
<dbReference type="InterPro" id="IPR011992">
    <property type="entry name" value="EF-hand-dom_pair"/>
</dbReference>
<proteinExistence type="predicted"/>
<keyword evidence="2" id="KW-0106">Calcium</keyword>
<dbReference type="InterPro" id="IPR018247">
    <property type="entry name" value="EF_Hand_1_Ca_BS"/>
</dbReference>
<name>A0A8B9VVP3_9AVES</name>
<dbReference type="Ensembl" id="ENSAZOT00000028675.1">
    <property type="protein sequence ID" value="ENSAZOP00000026746.1"/>
    <property type="gene ID" value="ENSAZOG00000017015.1"/>
</dbReference>
<evidence type="ECO:0000313" key="5">
    <source>
        <dbReference type="Proteomes" id="UP000694549"/>
    </source>
</evidence>
<sequence>MGAAPPTPQHRCVAGVAGAHVQECTRAPRRSFGDVNRTPKGWGLGGGTAPCPPCSPAPFPVGNAGHHEVHLRHDGQVHLPGHAGGGTAGARGELLPGERGFVVPAPKLAPRERPVLGMKRGRASSRAGARQDQGNVFLSWGLSGLGVVVELSLPCPLCCAWLQKMDRNKDGVVTIEEFLESCQKDENIMRSMQLFDNVI</sequence>
<dbReference type="PROSITE" id="PS50222">
    <property type="entry name" value="EF_HAND_2"/>
    <property type="match status" value="1"/>
</dbReference>
<dbReference type="SUPFAM" id="SSF47473">
    <property type="entry name" value="EF-hand"/>
    <property type="match status" value="1"/>
</dbReference>
<keyword evidence="1" id="KW-0479">Metal-binding</keyword>
<evidence type="ECO:0000256" key="1">
    <source>
        <dbReference type="ARBA" id="ARBA00022723"/>
    </source>
</evidence>
<feature type="domain" description="EF-hand" evidence="3">
    <location>
        <begin position="163"/>
        <end position="188"/>
    </location>
</feature>
<dbReference type="Gene3D" id="1.10.238.10">
    <property type="entry name" value="EF-hand"/>
    <property type="match status" value="1"/>
</dbReference>
<dbReference type="PROSITE" id="PS00018">
    <property type="entry name" value="EF_HAND_1"/>
    <property type="match status" value="1"/>
</dbReference>
<reference evidence="4" key="2">
    <citation type="submission" date="2025-09" db="UniProtKB">
        <authorList>
            <consortium name="Ensembl"/>
        </authorList>
    </citation>
    <scope>IDENTIFICATION</scope>
</reference>
<evidence type="ECO:0000259" key="3">
    <source>
        <dbReference type="PROSITE" id="PS50222"/>
    </source>
</evidence>
<evidence type="ECO:0000313" key="4">
    <source>
        <dbReference type="Ensembl" id="ENSAZOP00000026746.1"/>
    </source>
</evidence>
<protein>
    <submittedName>
        <fullName evidence="4">Potassium voltage-gated channel interacting protein 2</fullName>
    </submittedName>
</protein>
<evidence type="ECO:0000256" key="2">
    <source>
        <dbReference type="ARBA" id="ARBA00022837"/>
    </source>
</evidence>